<reference evidence="2" key="1">
    <citation type="submission" date="2018-12" db="EMBL/GenBank/DDBJ databases">
        <title>Tengunoibacter tsumagoiensis gen. nov., sp. nov., Dictyobacter kobayashii sp. nov., D. alpinus sp. nov., and D. joshuensis sp. nov. and description of Dictyobacteraceae fam. nov. within the order Ktedonobacterales isolated from Tengu-no-mugimeshi.</title>
        <authorList>
            <person name="Wang C.M."/>
            <person name="Zheng Y."/>
            <person name="Sakai Y."/>
            <person name="Toyoda A."/>
            <person name="Minakuchi Y."/>
            <person name="Abe K."/>
            <person name="Yokota A."/>
            <person name="Yabe S."/>
        </authorList>
    </citation>
    <scope>NUCLEOTIDE SEQUENCE [LARGE SCALE GENOMIC DNA]</scope>
    <source>
        <strain evidence="2">Uno16</strain>
    </source>
</reference>
<evidence type="ECO:0000313" key="1">
    <source>
        <dbReference type="EMBL" id="GCE31812.1"/>
    </source>
</evidence>
<dbReference type="EMBL" id="BIFT01000002">
    <property type="protein sequence ID" value="GCE31812.1"/>
    <property type="molecule type" value="Genomic_DNA"/>
</dbReference>
<accession>A0A402BKF1</accession>
<dbReference type="AlphaFoldDB" id="A0A402BKF1"/>
<dbReference type="RefSeq" id="WP_126631742.1">
    <property type="nucleotide sequence ID" value="NZ_BIFT01000002.1"/>
</dbReference>
<dbReference type="Gene3D" id="3.40.50.10490">
    <property type="entry name" value="Glucose-6-phosphate isomerase like protein, domain 1"/>
    <property type="match status" value="1"/>
</dbReference>
<dbReference type="InterPro" id="IPR046348">
    <property type="entry name" value="SIS_dom_sf"/>
</dbReference>
<dbReference type="OrthoDB" id="140919at2"/>
<organism evidence="1 2">
    <name type="scientific">Dictyobacter alpinus</name>
    <dbReference type="NCBI Taxonomy" id="2014873"/>
    <lineage>
        <taxon>Bacteria</taxon>
        <taxon>Bacillati</taxon>
        <taxon>Chloroflexota</taxon>
        <taxon>Ktedonobacteria</taxon>
        <taxon>Ktedonobacterales</taxon>
        <taxon>Dictyobacteraceae</taxon>
        <taxon>Dictyobacter</taxon>
    </lineage>
</organism>
<name>A0A402BKF1_9CHLR</name>
<comment type="caution">
    <text evidence="1">The sequence shown here is derived from an EMBL/GenBank/DDBJ whole genome shotgun (WGS) entry which is preliminary data.</text>
</comment>
<dbReference type="Proteomes" id="UP000287171">
    <property type="component" value="Unassembled WGS sequence"/>
</dbReference>
<dbReference type="GO" id="GO:0016853">
    <property type="term" value="F:isomerase activity"/>
    <property type="evidence" value="ECO:0007669"/>
    <property type="project" value="UniProtKB-KW"/>
</dbReference>
<keyword evidence="1" id="KW-0413">Isomerase</keyword>
<gene>
    <name evidence="1" type="primary">pgi_1</name>
    <name evidence="1" type="ORF">KDA_72960</name>
</gene>
<dbReference type="GO" id="GO:1901135">
    <property type="term" value="P:carbohydrate derivative metabolic process"/>
    <property type="evidence" value="ECO:0007669"/>
    <property type="project" value="InterPro"/>
</dbReference>
<protein>
    <submittedName>
        <fullName evidence="1">Glucose-6-phosphate isomerase</fullName>
    </submittedName>
</protein>
<sequence>MTDGQTTMQRAAALERLAAEDAVGFLRRRTGRMAELGSENDSLKLDWVEGVARLLADPTGLEAVEAEARALWDQGIRHIIWAGMGGSIITVRVLKEFGFCSANPATGISIYPLDSTDPAALNTIVRQIAEAKGLTLTNGTALSSSQIKTLFQDTMMIGVAMGMTSEEPITHLAWFTQLLEQAGLSPAEHLLVMTLPDSYLDRFAREQHAPSRPLQLDGGNGTGGRMSAPATRVFLLPAALYLIRHTDSPGQLRHVLSQAWQSYDLAQAESQPAQHPFVQLAAALSAASSGGACRLLFDAPDQWDTLVIWIEQLMEESLGKGNKGVVIFRNQDLNSQAPNFSTEGLLRVHLATDMTNEAAQGLPTFTLYQPYLAASAPVERLTAIATSFLGWQLTMALYGYLHDITFSGQPAVENYKTGARKLRELSDPLQALQDWPAVFKDEGLTLYAPAEVSPQENIVSALTSTLRLRHPAYLDFTINGEAPQELKAAVAQRLYPLANDRLGIPLKLRSAPADYHSTEQSEMDGPPALVSLRILLREHEPILAGTYTDTFLRAQAVSTWQALIGQGRACFLLIIDGTPAQASERLTRYLDSL</sequence>
<evidence type="ECO:0000313" key="2">
    <source>
        <dbReference type="Proteomes" id="UP000287171"/>
    </source>
</evidence>
<keyword evidence="2" id="KW-1185">Reference proteome</keyword>
<dbReference type="SUPFAM" id="SSF53697">
    <property type="entry name" value="SIS domain"/>
    <property type="match status" value="1"/>
</dbReference>
<proteinExistence type="predicted"/>
<dbReference type="GO" id="GO:0097367">
    <property type="term" value="F:carbohydrate derivative binding"/>
    <property type="evidence" value="ECO:0007669"/>
    <property type="project" value="InterPro"/>
</dbReference>